<evidence type="ECO:0000313" key="6">
    <source>
        <dbReference type="Proteomes" id="UP000183015"/>
    </source>
</evidence>
<dbReference type="PRINTS" id="PR00038">
    <property type="entry name" value="HTHLUXR"/>
</dbReference>
<dbReference type="PANTHER" id="PTHR16305">
    <property type="entry name" value="TESTICULAR SOLUBLE ADENYLYL CYCLASE"/>
    <property type="match status" value="1"/>
</dbReference>
<dbReference type="RefSeq" id="WP_075004211.1">
    <property type="nucleotide sequence ID" value="NZ_FOAZ01000029.1"/>
</dbReference>
<evidence type="ECO:0000256" key="2">
    <source>
        <dbReference type="ARBA" id="ARBA00022840"/>
    </source>
</evidence>
<dbReference type="SMART" id="SM00421">
    <property type="entry name" value="HTH_LUXR"/>
    <property type="match status" value="1"/>
</dbReference>
<organism evidence="5 6">
    <name type="scientific">Streptacidiphilus jiangxiensis</name>
    <dbReference type="NCBI Taxonomy" id="235985"/>
    <lineage>
        <taxon>Bacteria</taxon>
        <taxon>Bacillati</taxon>
        <taxon>Actinomycetota</taxon>
        <taxon>Actinomycetes</taxon>
        <taxon>Kitasatosporales</taxon>
        <taxon>Streptomycetaceae</taxon>
        <taxon>Streptacidiphilus</taxon>
    </lineage>
</organism>
<dbReference type="Gene3D" id="1.10.10.10">
    <property type="entry name" value="Winged helix-like DNA-binding domain superfamily/Winged helix DNA-binding domain"/>
    <property type="match status" value="1"/>
</dbReference>
<dbReference type="EMBL" id="FOAZ01000029">
    <property type="protein sequence ID" value="SEM46244.1"/>
    <property type="molecule type" value="Genomic_DNA"/>
</dbReference>
<dbReference type="InterPro" id="IPR027417">
    <property type="entry name" value="P-loop_NTPase"/>
</dbReference>
<dbReference type="CDD" id="cd06170">
    <property type="entry name" value="LuxR_C_like"/>
    <property type="match status" value="1"/>
</dbReference>
<feature type="compositionally biased region" description="Gly residues" evidence="3">
    <location>
        <begin position="254"/>
        <end position="265"/>
    </location>
</feature>
<dbReference type="InterPro" id="IPR036388">
    <property type="entry name" value="WH-like_DNA-bd_sf"/>
</dbReference>
<dbReference type="SUPFAM" id="SSF52540">
    <property type="entry name" value="P-loop containing nucleoside triphosphate hydrolases"/>
    <property type="match status" value="1"/>
</dbReference>
<sequence>MLYGRGAEQAVIDELLAAAARAERRSGVLVLRGEPGIGKTALLDHAAQGCSSAAGWTVLRTAGVEAESDLPFAALQLLLAPALDGLGALPAPQRQALERAFGLAEPDASGAAGGRLLAGLGVLGLLAELAESGPVLCLVDDVQWCDAASTEALLLASRRLRAEGVVVLLAAREGEGQVPAAGLPELRLGGLDEAAARALLAQYVPTADDMTQRHVLELAHGNPLALRELPSLETVFDDAVGSAVGGALRTSSGSGAGGERGGRAAGGAAVAGPGAGAAALPLSGRLQLAYHGQLSRLPAATQTLLLVAAAEETGELPVVLAAAARIGASAADLQPAEEAGLVGATGPAGRLAFRHPLLRSAVLSRAPLAQRLAAHAALAAALDEREVPGGDAAVRRAWHLVQAAPGPDESVAAALERVAETAAARGGHTGAASAYERAALLSPAPEEVTRRLVQAAEAAAEAGEVARAESLARRALARRPTDPVMLAHVTFIEGFAQFWRGAPETAHRLMLDTADLVADAHPGPTARVLLHALDIARTVDEAAVRETLRRLGALTLPPEDGLAPVVSHLLAATAPEATDAALARASGVAAAVPGRGGAGEGPAAVGADAVVPAVDTASVAGGSAVPSLAEVLAAARAGGAVVPVDLGASCAAALGMGRDEEALTVTAEVVTEARAGGVLAALPPLLLTLAQAELFHGRAGQARAHAEEALALAEDVRQVQWAAPVHSLLAYLAAQRGDEDACHDALRTADAETRGGAAALSGAPWRLWAPGLLDLGLGRAEEAFTTLDALVRGPDLGSVPALRAFPDALEAAVRVRREESAELMAEPLARFERWARRAERDWARALLLRCHALLAPDELAEQLYREALALHAGSGHPWDEARTELLFGEWLRRARRKSEARAPLRAAARAFDALDAAPWAARARAELDASGAAPAEPRAAGPLSGLTPQETQIVRLAAQGMSNRDIAAQLFLSSRTVGYHLYKAYPKLGVASRGELAALVPS</sequence>
<feature type="domain" description="HTH luxR-type" evidence="4">
    <location>
        <begin position="939"/>
        <end position="1002"/>
    </location>
</feature>
<dbReference type="GO" id="GO:0006355">
    <property type="term" value="P:regulation of DNA-templated transcription"/>
    <property type="evidence" value="ECO:0007669"/>
    <property type="project" value="InterPro"/>
</dbReference>
<dbReference type="InterPro" id="IPR000792">
    <property type="entry name" value="Tscrpt_reg_LuxR_C"/>
</dbReference>
<evidence type="ECO:0000259" key="4">
    <source>
        <dbReference type="PROSITE" id="PS50043"/>
    </source>
</evidence>
<dbReference type="PROSITE" id="PS50043">
    <property type="entry name" value="HTH_LUXR_2"/>
    <property type="match status" value="1"/>
</dbReference>
<dbReference type="InterPro" id="IPR041664">
    <property type="entry name" value="AAA_16"/>
</dbReference>
<dbReference type="InterPro" id="IPR016032">
    <property type="entry name" value="Sig_transdc_resp-reg_C-effctor"/>
</dbReference>
<dbReference type="GO" id="GO:0003677">
    <property type="term" value="F:DNA binding"/>
    <property type="evidence" value="ECO:0007669"/>
    <property type="project" value="InterPro"/>
</dbReference>
<dbReference type="OrthoDB" id="7053960at2"/>
<dbReference type="GO" id="GO:0005524">
    <property type="term" value="F:ATP binding"/>
    <property type="evidence" value="ECO:0007669"/>
    <property type="project" value="UniProtKB-KW"/>
</dbReference>
<dbReference type="eggNOG" id="COG2197">
    <property type="taxonomic scope" value="Bacteria"/>
</dbReference>
<dbReference type="Proteomes" id="UP000183015">
    <property type="component" value="Unassembled WGS sequence"/>
</dbReference>
<dbReference type="SUPFAM" id="SSF48452">
    <property type="entry name" value="TPR-like"/>
    <property type="match status" value="1"/>
</dbReference>
<name>A0A1H7YK85_STRJI</name>
<keyword evidence="2" id="KW-0067">ATP-binding</keyword>
<dbReference type="Pfam" id="PF00196">
    <property type="entry name" value="GerE"/>
    <property type="match status" value="1"/>
</dbReference>
<evidence type="ECO:0000313" key="5">
    <source>
        <dbReference type="EMBL" id="SEM46244.1"/>
    </source>
</evidence>
<protein>
    <submittedName>
        <fullName evidence="5">Regulatory protein, luxR family</fullName>
    </submittedName>
</protein>
<keyword evidence="1" id="KW-0547">Nucleotide-binding</keyword>
<dbReference type="SUPFAM" id="SSF46894">
    <property type="entry name" value="C-terminal effector domain of the bipartite response regulators"/>
    <property type="match status" value="1"/>
</dbReference>
<evidence type="ECO:0000256" key="1">
    <source>
        <dbReference type="ARBA" id="ARBA00022741"/>
    </source>
</evidence>
<dbReference type="GO" id="GO:0005737">
    <property type="term" value="C:cytoplasm"/>
    <property type="evidence" value="ECO:0007669"/>
    <property type="project" value="TreeGrafter"/>
</dbReference>
<dbReference type="AlphaFoldDB" id="A0A1H7YK85"/>
<dbReference type="GO" id="GO:0004016">
    <property type="term" value="F:adenylate cyclase activity"/>
    <property type="evidence" value="ECO:0007669"/>
    <property type="project" value="TreeGrafter"/>
</dbReference>
<dbReference type="STRING" id="235985.SAMN05414137_12931"/>
<reference evidence="6" key="1">
    <citation type="submission" date="2016-10" db="EMBL/GenBank/DDBJ databases">
        <authorList>
            <person name="Varghese N."/>
        </authorList>
    </citation>
    <scope>NUCLEOTIDE SEQUENCE [LARGE SCALE GENOMIC DNA]</scope>
    <source>
        <strain evidence="6">DSM 45096 / BCRC 16803 / CGMCC 4.1857 / CIP 109030 / JCM 12277 / KCTC 19219 / NBRC 100920 / 33214</strain>
    </source>
</reference>
<accession>A0A1H7YK85</accession>
<proteinExistence type="predicted"/>
<feature type="region of interest" description="Disordered" evidence="3">
    <location>
        <begin position="247"/>
        <end position="268"/>
    </location>
</feature>
<gene>
    <name evidence="5" type="ORF">SAMN05414137_12931</name>
</gene>
<dbReference type="InterPro" id="IPR011990">
    <property type="entry name" value="TPR-like_helical_dom_sf"/>
</dbReference>
<dbReference type="Pfam" id="PF13191">
    <property type="entry name" value="AAA_16"/>
    <property type="match status" value="1"/>
</dbReference>
<evidence type="ECO:0000256" key="3">
    <source>
        <dbReference type="SAM" id="MobiDB-lite"/>
    </source>
</evidence>
<dbReference type="PANTHER" id="PTHR16305:SF35">
    <property type="entry name" value="TRANSCRIPTIONAL ACTIVATOR DOMAIN"/>
    <property type="match status" value="1"/>
</dbReference>
<keyword evidence="6" id="KW-1185">Reference proteome</keyword>